<dbReference type="Gene3D" id="3.90.980.10">
    <property type="entry name" value="DNA primase, catalytic core, N-terminal domain"/>
    <property type="match status" value="1"/>
</dbReference>
<protein>
    <submittedName>
        <fullName evidence="11">DNA primase</fullName>
    </submittedName>
</protein>
<dbReference type="CDD" id="cd03364">
    <property type="entry name" value="TOPRIM_DnaG_primases"/>
    <property type="match status" value="1"/>
</dbReference>
<organism evidence="11 12">
    <name type="scientific">Chitinophaga ginsengisoli</name>
    <dbReference type="NCBI Taxonomy" id="363837"/>
    <lineage>
        <taxon>Bacteria</taxon>
        <taxon>Pseudomonadati</taxon>
        <taxon>Bacteroidota</taxon>
        <taxon>Chitinophagia</taxon>
        <taxon>Chitinophagales</taxon>
        <taxon>Chitinophagaceae</taxon>
        <taxon>Chitinophaga</taxon>
    </lineage>
</organism>
<sequence length="899" mass="101528">MMEIAAIKQQLTLSQVLSYYGLKPDKHLRLHCPFHDDKTPSLQVYYKTHSCYCFSSNCKTHGKPLDVIDFVMYKEGCSKHEAILKCKALIGGNTTASPARNYNREETLNYMFTYFKNAVHNSKPAQEYIQSRGLETARLEIGYNTGQFHHGRRRDDQLIAVCVEAGLLSPWGTNSNGGQGYRPFGKYCIVFALRNNKGEISGMYFRSTINDDTQRHYYLKDRSGLYPCYPKPDVQRLILTESVIDAATLLQCNEISNSYGILSCYGTNGLTAEHEAAIKGLTHLQEIIFAFDGDEAGRKAVAKYATTFKDKLPNVLISTLQLPEGEDINSMGVSHSAEIFPHLLNSRTDFFLSVESVEKQNVPASGPVAAPLSATSILDSSNPYKLSYSGELAIYYVQGGVSKQLDSMKVTLVVERKDNGQKSRNKLDLYEDKQVEKLCREVGEKLGLRKDILEQDLYRLTDLLDQYREREEEPAAGEEAKGYTLSVSERSAAERFLREVGLLENLNKLLGETGIVGEESNRLFLLQVALSYKMPAPLHALIQGSSGSGKTRLLKQVSDCMPPEKVTRLTRVSDKVLYNYPERYFMNRLLCLEDIDGLSEEAEFAFRELQSNGELNSATSIKLENGQITSGQKTVRGPIASLACTTHGEIYEDNMSRVFLIAVDESPEQTRRIIGYQNSRAAGETDARKEQESKGFIRNLVRCLEPLEVVNPYAGRLQLPEDAHKIRRLHDLFLNFVKMVTLVHQYQRTKDSKGRLVAEISDIEQAISIMFDSIVLKVDELDGSLRQFYEQLKDYLRSQYGQHYNQAEFSLREIRQGLKISKTQVFRYANDLTRLEYIRPCGGHVNKGFIYKIVYWDNYQGLRDRIKSHLSTQITAIKTGSPSPEVGTLRNASGTLEPA</sequence>
<dbReference type="RefSeq" id="WP_106606284.1">
    <property type="nucleotide sequence ID" value="NZ_PYGK01000030.1"/>
</dbReference>
<dbReference type="InterPro" id="IPR036977">
    <property type="entry name" value="DNA_primase_Znf_CHC2"/>
</dbReference>
<dbReference type="Proteomes" id="UP000240978">
    <property type="component" value="Unassembled WGS sequence"/>
</dbReference>
<keyword evidence="5" id="KW-0235">DNA replication</keyword>
<dbReference type="AlphaFoldDB" id="A0A2P8FBD8"/>
<name>A0A2P8FBD8_9BACT</name>
<dbReference type="InterPro" id="IPR050219">
    <property type="entry name" value="DnaG_primase"/>
</dbReference>
<dbReference type="SUPFAM" id="SSF52540">
    <property type="entry name" value="P-loop containing nucleoside triphosphate hydrolases"/>
    <property type="match status" value="1"/>
</dbReference>
<evidence type="ECO:0000256" key="8">
    <source>
        <dbReference type="ARBA" id="ARBA00022833"/>
    </source>
</evidence>
<evidence type="ECO:0000313" key="12">
    <source>
        <dbReference type="Proteomes" id="UP000240978"/>
    </source>
</evidence>
<keyword evidence="2" id="KW-0639">Primosome</keyword>
<dbReference type="InterPro" id="IPR006171">
    <property type="entry name" value="TOPRIM_dom"/>
</dbReference>
<dbReference type="GO" id="GO:0003677">
    <property type="term" value="F:DNA binding"/>
    <property type="evidence" value="ECO:0007669"/>
    <property type="project" value="InterPro"/>
</dbReference>
<dbReference type="GO" id="GO:0005737">
    <property type="term" value="C:cytoplasm"/>
    <property type="evidence" value="ECO:0007669"/>
    <property type="project" value="TreeGrafter"/>
</dbReference>
<keyword evidence="4" id="KW-0548">Nucleotidyltransferase</keyword>
<dbReference type="GO" id="GO:0008270">
    <property type="term" value="F:zinc ion binding"/>
    <property type="evidence" value="ECO:0007669"/>
    <property type="project" value="UniProtKB-KW"/>
</dbReference>
<evidence type="ECO:0000256" key="3">
    <source>
        <dbReference type="ARBA" id="ARBA00022679"/>
    </source>
</evidence>
<dbReference type="Pfam" id="PF01807">
    <property type="entry name" value="Zn_ribbon_DnaG"/>
    <property type="match status" value="1"/>
</dbReference>
<reference evidence="11 12" key="1">
    <citation type="submission" date="2018-03" db="EMBL/GenBank/DDBJ databases">
        <title>Genomic Encyclopedia of Archaeal and Bacterial Type Strains, Phase II (KMG-II): from individual species to whole genera.</title>
        <authorList>
            <person name="Goeker M."/>
        </authorList>
    </citation>
    <scope>NUCLEOTIDE SEQUENCE [LARGE SCALE GENOMIC DNA]</scope>
    <source>
        <strain evidence="11 12">DSM 18107</strain>
    </source>
</reference>
<keyword evidence="3" id="KW-0808">Transferase</keyword>
<dbReference type="GO" id="GO:0000428">
    <property type="term" value="C:DNA-directed RNA polymerase complex"/>
    <property type="evidence" value="ECO:0007669"/>
    <property type="project" value="UniProtKB-KW"/>
</dbReference>
<keyword evidence="8" id="KW-0862">Zinc</keyword>
<evidence type="ECO:0000256" key="4">
    <source>
        <dbReference type="ARBA" id="ARBA00022695"/>
    </source>
</evidence>
<dbReference type="PROSITE" id="PS50880">
    <property type="entry name" value="TOPRIM"/>
    <property type="match status" value="1"/>
</dbReference>
<dbReference type="SUPFAM" id="SSF57783">
    <property type="entry name" value="Zinc beta-ribbon"/>
    <property type="match status" value="1"/>
</dbReference>
<dbReference type="OrthoDB" id="9804281at2"/>
<dbReference type="InterPro" id="IPR034151">
    <property type="entry name" value="TOPRIM_DnaG_bac"/>
</dbReference>
<evidence type="ECO:0000313" key="11">
    <source>
        <dbReference type="EMBL" id="PSL19051.1"/>
    </source>
</evidence>
<dbReference type="GO" id="GO:1990077">
    <property type="term" value="C:primosome complex"/>
    <property type="evidence" value="ECO:0007669"/>
    <property type="project" value="UniProtKB-KW"/>
</dbReference>
<comment type="caution">
    <text evidence="11">The sequence shown here is derived from an EMBL/GenBank/DDBJ whole genome shotgun (WGS) entry which is preliminary data.</text>
</comment>
<keyword evidence="12" id="KW-1185">Reference proteome</keyword>
<dbReference type="PANTHER" id="PTHR30313:SF2">
    <property type="entry name" value="DNA PRIMASE"/>
    <property type="match status" value="1"/>
</dbReference>
<dbReference type="PANTHER" id="PTHR30313">
    <property type="entry name" value="DNA PRIMASE"/>
    <property type="match status" value="1"/>
</dbReference>
<dbReference type="Pfam" id="PF13155">
    <property type="entry name" value="Toprim_2"/>
    <property type="match status" value="1"/>
</dbReference>
<dbReference type="Gene3D" id="3.90.580.10">
    <property type="entry name" value="Zinc finger, CHC2-type domain"/>
    <property type="match status" value="1"/>
</dbReference>
<evidence type="ECO:0000256" key="6">
    <source>
        <dbReference type="ARBA" id="ARBA00022723"/>
    </source>
</evidence>
<keyword evidence="9" id="KW-0804">Transcription</keyword>
<evidence type="ECO:0000256" key="9">
    <source>
        <dbReference type="ARBA" id="ARBA00023163"/>
    </source>
</evidence>
<accession>A0A2P8FBD8</accession>
<dbReference type="SUPFAM" id="SSF56731">
    <property type="entry name" value="DNA primase core"/>
    <property type="match status" value="1"/>
</dbReference>
<dbReference type="GO" id="GO:0003899">
    <property type="term" value="F:DNA-directed RNA polymerase activity"/>
    <property type="evidence" value="ECO:0007669"/>
    <property type="project" value="InterPro"/>
</dbReference>
<feature type="domain" description="Toprim" evidence="10">
    <location>
        <begin position="235"/>
        <end position="323"/>
    </location>
</feature>
<dbReference type="SMART" id="SM00400">
    <property type="entry name" value="ZnF_CHCC"/>
    <property type="match status" value="1"/>
</dbReference>
<evidence type="ECO:0000256" key="5">
    <source>
        <dbReference type="ARBA" id="ARBA00022705"/>
    </source>
</evidence>
<dbReference type="EMBL" id="PYGK01000030">
    <property type="protein sequence ID" value="PSL19051.1"/>
    <property type="molecule type" value="Genomic_DNA"/>
</dbReference>
<evidence type="ECO:0000256" key="2">
    <source>
        <dbReference type="ARBA" id="ARBA00022515"/>
    </source>
</evidence>
<evidence type="ECO:0000256" key="1">
    <source>
        <dbReference type="ARBA" id="ARBA00022478"/>
    </source>
</evidence>
<evidence type="ECO:0000256" key="7">
    <source>
        <dbReference type="ARBA" id="ARBA00022771"/>
    </source>
</evidence>
<keyword evidence="7" id="KW-0863">Zinc-finger</keyword>
<dbReference type="GO" id="GO:0006269">
    <property type="term" value="P:DNA replication, synthesis of primer"/>
    <property type="evidence" value="ECO:0007669"/>
    <property type="project" value="UniProtKB-KW"/>
</dbReference>
<proteinExistence type="predicted"/>
<dbReference type="InterPro" id="IPR027417">
    <property type="entry name" value="P-loop_NTPase"/>
</dbReference>
<keyword evidence="6" id="KW-0479">Metal-binding</keyword>
<dbReference type="SMART" id="SM00493">
    <property type="entry name" value="TOPRIM"/>
    <property type="match status" value="1"/>
</dbReference>
<dbReference type="InterPro" id="IPR002694">
    <property type="entry name" value="Znf_CHC2"/>
</dbReference>
<dbReference type="Gene3D" id="3.40.1360.10">
    <property type="match status" value="1"/>
</dbReference>
<keyword evidence="1" id="KW-0240">DNA-directed RNA polymerase</keyword>
<evidence type="ECO:0000259" key="10">
    <source>
        <dbReference type="PROSITE" id="PS50880"/>
    </source>
</evidence>
<dbReference type="InterPro" id="IPR037068">
    <property type="entry name" value="DNA_primase_core_N_sf"/>
</dbReference>
<gene>
    <name evidence="11" type="ORF">CLV42_1306</name>
</gene>